<reference evidence="1 2" key="1">
    <citation type="journal article" date="2019" name="Sci. Rep.">
        <title>Orb-weaving spider Araneus ventricosus genome elucidates the spidroin gene catalogue.</title>
        <authorList>
            <person name="Kono N."/>
            <person name="Nakamura H."/>
            <person name="Ohtoshi R."/>
            <person name="Moran D.A.P."/>
            <person name="Shinohara A."/>
            <person name="Yoshida Y."/>
            <person name="Fujiwara M."/>
            <person name="Mori M."/>
            <person name="Tomita M."/>
            <person name="Arakawa K."/>
        </authorList>
    </citation>
    <scope>NUCLEOTIDE SEQUENCE [LARGE SCALE GENOMIC DNA]</scope>
</reference>
<protein>
    <submittedName>
        <fullName evidence="1">Uncharacterized protein</fullName>
    </submittedName>
</protein>
<evidence type="ECO:0000313" key="2">
    <source>
        <dbReference type="Proteomes" id="UP000499080"/>
    </source>
</evidence>
<dbReference type="AlphaFoldDB" id="A0A4Y2S3T6"/>
<dbReference type="EMBL" id="BGPR01019547">
    <property type="protein sequence ID" value="GBN82256.1"/>
    <property type="molecule type" value="Genomic_DNA"/>
</dbReference>
<organism evidence="1 2">
    <name type="scientific">Araneus ventricosus</name>
    <name type="common">Orbweaver spider</name>
    <name type="synonym">Epeira ventricosa</name>
    <dbReference type="NCBI Taxonomy" id="182803"/>
    <lineage>
        <taxon>Eukaryota</taxon>
        <taxon>Metazoa</taxon>
        <taxon>Ecdysozoa</taxon>
        <taxon>Arthropoda</taxon>
        <taxon>Chelicerata</taxon>
        <taxon>Arachnida</taxon>
        <taxon>Araneae</taxon>
        <taxon>Araneomorphae</taxon>
        <taxon>Entelegynae</taxon>
        <taxon>Araneoidea</taxon>
        <taxon>Araneidae</taxon>
        <taxon>Araneus</taxon>
    </lineage>
</organism>
<name>A0A4Y2S3T6_ARAVE</name>
<sequence length="116" mass="13055">MCENSTPSGGGGTEFTDEEKVVYVILCCSSLGLSPKTGINKVFRGLLHEPPVMVAILKEPQCLIMLSWQPVFQIYPDAIAGRGDVLLIRTETHRCDVVECEERNDFIRAEKRKYHE</sequence>
<evidence type="ECO:0000313" key="1">
    <source>
        <dbReference type="EMBL" id="GBN82256.1"/>
    </source>
</evidence>
<keyword evidence="2" id="KW-1185">Reference proteome</keyword>
<dbReference type="Proteomes" id="UP000499080">
    <property type="component" value="Unassembled WGS sequence"/>
</dbReference>
<proteinExistence type="predicted"/>
<comment type="caution">
    <text evidence="1">The sequence shown here is derived from an EMBL/GenBank/DDBJ whole genome shotgun (WGS) entry which is preliminary data.</text>
</comment>
<accession>A0A4Y2S3T6</accession>
<gene>
    <name evidence="1" type="ORF">AVEN_159762_1</name>
</gene>